<dbReference type="InterPro" id="IPR027843">
    <property type="entry name" value="DUF4440"/>
</dbReference>
<dbReference type="Pfam" id="PF14534">
    <property type="entry name" value="DUF4440"/>
    <property type="match status" value="1"/>
</dbReference>
<dbReference type="RefSeq" id="WP_211936643.1">
    <property type="nucleotide sequence ID" value="NZ_CP073078.1"/>
</dbReference>
<dbReference type="Gene3D" id="3.10.450.50">
    <property type="match status" value="1"/>
</dbReference>
<dbReference type="AlphaFoldDB" id="A0A975FYF0"/>
<gene>
    <name evidence="3" type="ORF">KCG34_16060</name>
</gene>
<dbReference type="EMBL" id="CP073078">
    <property type="protein sequence ID" value="QUD86591.1"/>
    <property type="molecule type" value="Genomic_DNA"/>
</dbReference>
<protein>
    <submittedName>
        <fullName evidence="3">Nuclear transport factor 2 family protein</fullName>
    </submittedName>
</protein>
<keyword evidence="4" id="KW-1185">Reference proteome</keyword>
<feature type="signal peptide" evidence="1">
    <location>
        <begin position="1"/>
        <end position="29"/>
    </location>
</feature>
<evidence type="ECO:0000259" key="2">
    <source>
        <dbReference type="Pfam" id="PF14534"/>
    </source>
</evidence>
<keyword evidence="1" id="KW-0732">Signal</keyword>
<evidence type="ECO:0000313" key="4">
    <source>
        <dbReference type="Proteomes" id="UP000676409"/>
    </source>
</evidence>
<evidence type="ECO:0000313" key="3">
    <source>
        <dbReference type="EMBL" id="QUD86591.1"/>
    </source>
</evidence>
<dbReference type="KEGG" id="caul:KCG34_16060"/>
<organism evidence="3 4">
    <name type="scientific">Phenylobacterium montanum</name>
    <dbReference type="NCBI Taxonomy" id="2823693"/>
    <lineage>
        <taxon>Bacteria</taxon>
        <taxon>Pseudomonadati</taxon>
        <taxon>Pseudomonadota</taxon>
        <taxon>Alphaproteobacteria</taxon>
        <taxon>Caulobacterales</taxon>
        <taxon>Caulobacteraceae</taxon>
        <taxon>Phenylobacterium</taxon>
    </lineage>
</organism>
<reference evidence="3" key="1">
    <citation type="submission" date="2021-04" db="EMBL/GenBank/DDBJ databases">
        <title>The complete genome sequence of Caulobacter sp. S6.</title>
        <authorList>
            <person name="Tang Y."/>
            <person name="Ouyang W."/>
            <person name="Liu Q."/>
            <person name="Huang B."/>
            <person name="Guo Z."/>
            <person name="Lei P."/>
        </authorList>
    </citation>
    <scope>NUCLEOTIDE SEQUENCE</scope>
    <source>
        <strain evidence="3">S6</strain>
    </source>
</reference>
<accession>A0A975FYF0</accession>
<feature type="chain" id="PRO_5037284802" evidence="1">
    <location>
        <begin position="30"/>
        <end position="152"/>
    </location>
</feature>
<dbReference type="SUPFAM" id="SSF54427">
    <property type="entry name" value="NTF2-like"/>
    <property type="match status" value="1"/>
</dbReference>
<sequence length="152" mass="16055">MKSTRITAPQIALAAGLMAALCPLAPARAAPDAAAQQEVARLEEAYSQSFVTGDVSIAQRLVAEDFVGCEPDGKTSDKAAILADVRSEPRATSLKITALTVRLHGDTAIALGSEEDAYAGATAPTHRRWLDTWRNTADGWRLVASAEVLVKP</sequence>
<feature type="domain" description="DUF4440" evidence="2">
    <location>
        <begin position="39"/>
        <end position="142"/>
    </location>
</feature>
<evidence type="ECO:0000256" key="1">
    <source>
        <dbReference type="SAM" id="SignalP"/>
    </source>
</evidence>
<dbReference type="Proteomes" id="UP000676409">
    <property type="component" value="Chromosome"/>
</dbReference>
<proteinExistence type="predicted"/>
<dbReference type="InterPro" id="IPR032710">
    <property type="entry name" value="NTF2-like_dom_sf"/>
</dbReference>
<name>A0A975FYF0_9CAUL</name>